<keyword evidence="5" id="KW-1185">Reference proteome</keyword>
<proteinExistence type="predicted"/>
<feature type="binding site" evidence="1">
    <location>
        <position position="128"/>
    </location>
    <ligand>
        <name>Mn(2+)</name>
        <dbReference type="ChEBI" id="CHEBI:29035"/>
        <label>2</label>
    </ligand>
</feature>
<keyword evidence="1" id="KW-0479">Metal-binding</keyword>
<dbReference type="GO" id="GO:0016787">
    <property type="term" value="F:hydrolase activity"/>
    <property type="evidence" value="ECO:0007669"/>
    <property type="project" value="UniProtKB-KW"/>
</dbReference>
<keyword evidence="4" id="KW-0378">Hydrolase</keyword>
<feature type="binding site" evidence="1">
    <location>
        <position position="386"/>
    </location>
    <ligand>
        <name>Mn(2+)</name>
        <dbReference type="ChEBI" id="CHEBI:29035"/>
        <label>2</label>
    </ligand>
</feature>
<accession>A0A3P3Q187</accession>
<dbReference type="Gene3D" id="3.40.630.10">
    <property type="entry name" value="Zn peptidases"/>
    <property type="match status" value="1"/>
</dbReference>
<feature type="domain" description="Peptidase M20 dimerisation" evidence="3">
    <location>
        <begin position="210"/>
        <end position="305"/>
    </location>
</feature>
<dbReference type="PANTHER" id="PTHR11014">
    <property type="entry name" value="PEPTIDASE M20 FAMILY MEMBER"/>
    <property type="match status" value="1"/>
</dbReference>
<dbReference type="InterPro" id="IPR011650">
    <property type="entry name" value="Peptidase_M20_dimer"/>
</dbReference>
<evidence type="ECO:0000259" key="3">
    <source>
        <dbReference type="Pfam" id="PF07687"/>
    </source>
</evidence>
<dbReference type="SUPFAM" id="SSF53187">
    <property type="entry name" value="Zn-dependent exopeptidases"/>
    <property type="match status" value="1"/>
</dbReference>
<protein>
    <submittedName>
        <fullName evidence="4">Amidohydrolase</fullName>
    </submittedName>
</protein>
<name>A0A3P3Q187_9FIRM</name>
<dbReference type="Gene3D" id="3.30.70.360">
    <property type="match status" value="1"/>
</dbReference>
<dbReference type="SUPFAM" id="SSF55031">
    <property type="entry name" value="Bacterial exopeptidase dimerisation domain"/>
    <property type="match status" value="1"/>
</dbReference>
<evidence type="ECO:0000313" key="4">
    <source>
        <dbReference type="EMBL" id="RRJ14219.1"/>
    </source>
</evidence>
<organism evidence="4 5">
    <name type="scientific">Lachnoanaerobaculum orale</name>
    <dbReference type="NCBI Taxonomy" id="979627"/>
    <lineage>
        <taxon>Bacteria</taxon>
        <taxon>Bacillati</taxon>
        <taxon>Bacillota</taxon>
        <taxon>Clostridia</taxon>
        <taxon>Lachnospirales</taxon>
        <taxon>Lachnospiraceae</taxon>
        <taxon>Lachnoanaerobaculum</taxon>
    </lineage>
</organism>
<comment type="caution">
    <text evidence="4">The sequence shown here is derived from an EMBL/GenBank/DDBJ whole genome shotgun (WGS) entry which is preliminary data.</text>
</comment>
<comment type="cofactor">
    <cofactor evidence="1">
        <name>Mn(2+)</name>
        <dbReference type="ChEBI" id="CHEBI:29035"/>
    </cofactor>
    <text evidence="1">The Mn(2+) ion enhances activity.</text>
</comment>
<dbReference type="AlphaFoldDB" id="A0A3P3Q187"/>
<dbReference type="Pfam" id="PF01546">
    <property type="entry name" value="Peptidase_M20"/>
    <property type="match status" value="1"/>
</dbReference>
<dbReference type="InterPro" id="IPR017439">
    <property type="entry name" value="Amidohydrolase"/>
</dbReference>
<dbReference type="InterPro" id="IPR036264">
    <property type="entry name" value="Bact_exopeptidase_dim_dom"/>
</dbReference>
<feature type="binding site" evidence="1">
    <location>
        <position position="126"/>
    </location>
    <ligand>
        <name>Mn(2+)</name>
        <dbReference type="ChEBI" id="CHEBI:29035"/>
        <label>2</label>
    </ligand>
</feature>
<dbReference type="NCBIfam" id="TIGR01891">
    <property type="entry name" value="amidohydrolases"/>
    <property type="match status" value="1"/>
</dbReference>
<evidence type="ECO:0000256" key="1">
    <source>
        <dbReference type="PIRSR" id="PIRSR005962-1"/>
    </source>
</evidence>
<keyword evidence="1" id="KW-0464">Manganese</keyword>
<dbReference type="InterPro" id="IPR002933">
    <property type="entry name" value="Peptidase_M20"/>
</dbReference>
<dbReference type="EMBL" id="RRCM01000002">
    <property type="protein sequence ID" value="RRJ14219.1"/>
    <property type="molecule type" value="Genomic_DNA"/>
</dbReference>
<dbReference type="Pfam" id="PF07687">
    <property type="entry name" value="M20_dimer"/>
    <property type="match status" value="1"/>
</dbReference>
<dbReference type="GO" id="GO:0046872">
    <property type="term" value="F:metal ion binding"/>
    <property type="evidence" value="ECO:0007669"/>
    <property type="project" value="UniProtKB-KW"/>
</dbReference>
<evidence type="ECO:0000313" key="5">
    <source>
        <dbReference type="Proteomes" id="UP000276982"/>
    </source>
</evidence>
<reference evidence="4 5" key="1">
    <citation type="submission" date="2018-11" db="EMBL/GenBank/DDBJ databases">
        <title>Genome sequencing of Lachnoanaerobaculum orale DSM 24553T.</title>
        <authorList>
            <person name="Kook J.-K."/>
            <person name="Park S.-N."/>
            <person name="Lim Y.K."/>
        </authorList>
    </citation>
    <scope>NUCLEOTIDE SEQUENCE [LARGE SCALE GENOMIC DNA]</scope>
    <source>
        <strain evidence="4 5">DSM 24553</strain>
    </source>
</reference>
<dbReference type="PANTHER" id="PTHR11014:SF63">
    <property type="entry name" value="METALLOPEPTIDASE, PUTATIVE (AFU_ORTHOLOGUE AFUA_6G09600)-RELATED"/>
    <property type="match status" value="1"/>
</dbReference>
<sequence length="418" mass="45444">MDILNEVKKIHEKLVELRRDFHLHPELSMKEYRTATRIEEELDKLGIEHYRSAGTGVVGFIRGEAATQPAKNTGADESESNVGHQNSTREAKDRVVALRADIDALPILERDDRTYCSENKGVMHACGHDLHNASLLGAAIVLANNKDKFAGTVKLIFQPGEEIGAGAQEMIKNGEVKGVERIFGLHVAPDLRCGQVGVTTAINNAAVDHFRIEIEGKATHVSTPQLGIDALYIAAQTVVALQALVTRTTSPIDPVVIGIGILNSGTSYNIVSGSGVIEGTTRTTSAKTRQDVRDKITKTAQNIAEIYGGSAKVIWTDYTSALINDERASEEVREVVRDILGDEAIKTRPISLGGDNFAEFILEVPGAYAYLGTSNEDKPNTLIQIHNEGFDIDENALDIGAALYAEYAIKWLNADFNQ</sequence>
<feature type="binding site" evidence="1">
    <location>
        <position position="186"/>
    </location>
    <ligand>
        <name>Mn(2+)</name>
        <dbReference type="ChEBI" id="CHEBI:29035"/>
        <label>2</label>
    </ligand>
</feature>
<feature type="region of interest" description="Disordered" evidence="2">
    <location>
        <begin position="68"/>
        <end position="90"/>
    </location>
</feature>
<dbReference type="PIRSF" id="PIRSF005962">
    <property type="entry name" value="Pept_M20D_amidohydro"/>
    <property type="match status" value="1"/>
</dbReference>
<dbReference type="Proteomes" id="UP000276982">
    <property type="component" value="Unassembled WGS sequence"/>
</dbReference>
<evidence type="ECO:0000256" key="2">
    <source>
        <dbReference type="SAM" id="MobiDB-lite"/>
    </source>
</evidence>
<gene>
    <name evidence="4" type="ORF">EHW90_11010</name>
</gene>
<dbReference type="RefSeq" id="WP_124952807.1">
    <property type="nucleotide sequence ID" value="NZ_RRCM01000002.1"/>
</dbReference>
<feature type="binding site" evidence="1">
    <location>
        <position position="162"/>
    </location>
    <ligand>
        <name>Mn(2+)</name>
        <dbReference type="ChEBI" id="CHEBI:29035"/>
        <label>2</label>
    </ligand>
</feature>